<dbReference type="PANTHER" id="PTHR43748">
    <property type="entry name" value="RIBOSE-5-PHOSPHATE ISOMERASE 3, CHLOROPLASTIC-RELATED"/>
    <property type="match status" value="1"/>
</dbReference>
<dbReference type="AlphaFoldDB" id="A0A1H9P907"/>
<gene>
    <name evidence="3" type="primary">rpiA</name>
    <name evidence="4" type="ORF">SAMN05216548_11910</name>
</gene>
<name>A0A1H9P907_9HYPH</name>
<comment type="pathway">
    <text evidence="3">Carbohydrate degradation; pentose phosphate pathway; D-ribose 5-phosphate from D-ribulose 5-phosphate (non-oxidative stage): step 1/1.</text>
</comment>
<feature type="binding site" evidence="3">
    <location>
        <begin position="120"/>
        <end position="123"/>
    </location>
    <ligand>
        <name>substrate</name>
    </ligand>
</feature>
<dbReference type="EMBL" id="FOFG01000019">
    <property type="protein sequence ID" value="SER44734.1"/>
    <property type="molecule type" value="Genomic_DNA"/>
</dbReference>
<reference evidence="4 5" key="1">
    <citation type="submission" date="2016-10" db="EMBL/GenBank/DDBJ databases">
        <authorList>
            <person name="de Groot N.N."/>
        </authorList>
    </citation>
    <scope>NUCLEOTIDE SEQUENCE [LARGE SCALE GENOMIC DNA]</scope>
    <source>
        <strain evidence="4 5">A52C2</strain>
    </source>
</reference>
<organism evidence="4 5">
    <name type="scientific">Faunimonas pinastri</name>
    <dbReference type="NCBI Taxonomy" id="1855383"/>
    <lineage>
        <taxon>Bacteria</taxon>
        <taxon>Pseudomonadati</taxon>
        <taxon>Pseudomonadota</taxon>
        <taxon>Alphaproteobacteria</taxon>
        <taxon>Hyphomicrobiales</taxon>
        <taxon>Afifellaceae</taxon>
        <taxon>Faunimonas</taxon>
    </lineage>
</organism>
<dbReference type="UniPathway" id="UPA00115">
    <property type="reaction ID" value="UER00412"/>
</dbReference>
<dbReference type="SUPFAM" id="SSF100950">
    <property type="entry name" value="NagB/RpiA/CoA transferase-like"/>
    <property type="match status" value="1"/>
</dbReference>
<dbReference type="CDD" id="cd01398">
    <property type="entry name" value="RPI_A"/>
    <property type="match status" value="1"/>
</dbReference>
<feature type="binding site" evidence="3">
    <location>
        <begin position="133"/>
        <end position="136"/>
    </location>
    <ligand>
        <name>substrate</name>
    </ligand>
</feature>
<dbReference type="NCBIfam" id="TIGR00021">
    <property type="entry name" value="rpiA"/>
    <property type="match status" value="1"/>
</dbReference>
<keyword evidence="5" id="KW-1185">Reference proteome</keyword>
<dbReference type="InterPro" id="IPR020672">
    <property type="entry name" value="Ribose5P_isomerase_typA_subgr"/>
</dbReference>
<proteinExistence type="inferred from homology"/>
<dbReference type="EC" id="5.3.1.6" evidence="3"/>
<keyword evidence="2 3" id="KW-0413">Isomerase</keyword>
<dbReference type="Gene3D" id="3.40.50.1360">
    <property type="match status" value="1"/>
</dbReference>
<dbReference type="Proteomes" id="UP000199647">
    <property type="component" value="Unassembled WGS sequence"/>
</dbReference>
<dbReference type="FunFam" id="3.40.50.1360:FF:000001">
    <property type="entry name" value="Ribose-5-phosphate isomerase A"/>
    <property type="match status" value="1"/>
</dbReference>
<dbReference type="HAMAP" id="MF_00170">
    <property type="entry name" value="Rib_5P_isom_A"/>
    <property type="match status" value="1"/>
</dbReference>
<evidence type="ECO:0000256" key="1">
    <source>
        <dbReference type="ARBA" id="ARBA00001713"/>
    </source>
</evidence>
<dbReference type="STRING" id="1855383.SAMN05216548_11910"/>
<protein>
    <recommendedName>
        <fullName evidence="3">Ribose-5-phosphate isomerase A</fullName>
        <ecNumber evidence="3">5.3.1.6</ecNumber>
    </recommendedName>
    <alternativeName>
        <fullName evidence="3">Phosphoriboisomerase A</fullName>
        <shortName evidence="3">PRI</shortName>
    </alternativeName>
</protein>
<feature type="active site" description="Proton acceptor" evidence="3">
    <location>
        <position position="142"/>
    </location>
</feature>
<comment type="subunit">
    <text evidence="3">Homodimer.</text>
</comment>
<evidence type="ECO:0000313" key="4">
    <source>
        <dbReference type="EMBL" id="SER44734.1"/>
    </source>
</evidence>
<feature type="binding site" evidence="3">
    <location>
        <position position="160"/>
    </location>
    <ligand>
        <name>substrate</name>
    </ligand>
</feature>
<sequence>MLQRDAGHGYDALAHHAKANHPDLWLLFASPDDLPLTNDSSALKKRAAEAALAHVENGMRLGLGTGSTAAFLVSGLGKRVAEGLRIVCVPTSEQTAALARQHNVPLTDLDRTPELDLTIDGADEIGPGLMLIKGGGGAHLREKIVASASSRLIVIADASKKVATLGAFPLPIEVVTFGLAATEMAIRKAAQELGLAGSLEVRSRDGQPFVTDSGNRILDASFGRIPDPEALAERLAAIPGVVEHGLFIGLADLAIVAGEGGIEEIDA</sequence>
<dbReference type="Pfam" id="PF06026">
    <property type="entry name" value="Rib_5-P_isom_A"/>
    <property type="match status" value="1"/>
</dbReference>
<dbReference type="GO" id="GO:0004751">
    <property type="term" value="F:ribose-5-phosphate isomerase activity"/>
    <property type="evidence" value="ECO:0007669"/>
    <property type="project" value="UniProtKB-UniRule"/>
</dbReference>
<evidence type="ECO:0000313" key="5">
    <source>
        <dbReference type="Proteomes" id="UP000199647"/>
    </source>
</evidence>
<comment type="similarity">
    <text evidence="3">Belongs to the ribose 5-phosphate isomerase family.</text>
</comment>
<dbReference type="GO" id="GO:0009052">
    <property type="term" value="P:pentose-phosphate shunt, non-oxidative branch"/>
    <property type="evidence" value="ECO:0007669"/>
    <property type="project" value="UniProtKB-UniRule"/>
</dbReference>
<evidence type="ECO:0000256" key="3">
    <source>
        <dbReference type="HAMAP-Rule" id="MF_00170"/>
    </source>
</evidence>
<feature type="binding site" evidence="3">
    <location>
        <begin position="65"/>
        <end position="68"/>
    </location>
    <ligand>
        <name>substrate</name>
    </ligand>
</feature>
<dbReference type="InterPro" id="IPR050262">
    <property type="entry name" value="Ribose-5P_isomerase"/>
</dbReference>
<dbReference type="SUPFAM" id="SSF75445">
    <property type="entry name" value="D-ribose-5-phosphate isomerase (RpiA), lid domain"/>
    <property type="match status" value="1"/>
</dbReference>
<dbReference type="InterPro" id="IPR037171">
    <property type="entry name" value="NagB/RpiA_transferase-like"/>
</dbReference>
<accession>A0A1H9P907</accession>
<dbReference type="Gene3D" id="3.30.70.260">
    <property type="match status" value="1"/>
</dbReference>
<comment type="function">
    <text evidence="3">Catalyzes the reversible conversion of ribose-5-phosphate to ribulose 5-phosphate.</text>
</comment>
<comment type="catalytic activity">
    <reaction evidence="1 3">
        <text>aldehydo-D-ribose 5-phosphate = D-ribulose 5-phosphate</text>
        <dbReference type="Rhea" id="RHEA:14657"/>
        <dbReference type="ChEBI" id="CHEBI:58121"/>
        <dbReference type="ChEBI" id="CHEBI:58273"/>
        <dbReference type="EC" id="5.3.1.6"/>
    </reaction>
</comment>
<dbReference type="NCBIfam" id="NF001924">
    <property type="entry name" value="PRK00702.1"/>
    <property type="match status" value="1"/>
</dbReference>
<dbReference type="PANTHER" id="PTHR43748:SF3">
    <property type="entry name" value="RIBOSE-5-PHOSPHATE ISOMERASE 3, CHLOROPLASTIC-RELATED"/>
    <property type="match status" value="1"/>
</dbReference>
<dbReference type="InterPro" id="IPR004788">
    <property type="entry name" value="Ribose5P_isomerase_type_A"/>
</dbReference>
<evidence type="ECO:0000256" key="2">
    <source>
        <dbReference type="ARBA" id="ARBA00023235"/>
    </source>
</evidence>